<keyword evidence="1" id="KW-0812">Transmembrane</keyword>
<accession>A0A0F7SSW3</accession>
<organism evidence="2">
    <name type="scientific">Phaffia rhodozyma</name>
    <name type="common">Yeast</name>
    <name type="synonym">Xanthophyllomyces dendrorhous</name>
    <dbReference type="NCBI Taxonomy" id="264483"/>
    <lineage>
        <taxon>Eukaryota</taxon>
        <taxon>Fungi</taxon>
        <taxon>Dikarya</taxon>
        <taxon>Basidiomycota</taxon>
        <taxon>Agaricomycotina</taxon>
        <taxon>Tremellomycetes</taxon>
        <taxon>Cystofilobasidiales</taxon>
        <taxon>Mrakiaceae</taxon>
        <taxon>Phaffia</taxon>
    </lineage>
</organism>
<keyword evidence="1" id="KW-1133">Transmembrane helix</keyword>
<evidence type="ECO:0000256" key="1">
    <source>
        <dbReference type="SAM" id="Phobius"/>
    </source>
</evidence>
<keyword evidence="1" id="KW-0472">Membrane</keyword>
<reference evidence="2" key="1">
    <citation type="submission" date="2014-08" db="EMBL/GenBank/DDBJ databases">
        <authorList>
            <person name="Sharma Rahul"/>
            <person name="Thines Marco"/>
        </authorList>
    </citation>
    <scope>NUCLEOTIDE SEQUENCE</scope>
</reference>
<name>A0A0F7SSW3_PHARH</name>
<feature type="transmembrane region" description="Helical" evidence="1">
    <location>
        <begin position="36"/>
        <end position="57"/>
    </location>
</feature>
<dbReference type="EMBL" id="LN483332">
    <property type="protein sequence ID" value="CED85282.1"/>
    <property type="molecule type" value="Genomic_DNA"/>
</dbReference>
<proteinExistence type="predicted"/>
<evidence type="ECO:0000313" key="2">
    <source>
        <dbReference type="EMBL" id="CED85282.1"/>
    </source>
</evidence>
<protein>
    <submittedName>
        <fullName evidence="2">Uncharacterized protein</fullName>
    </submittedName>
</protein>
<sequence length="122" mass="13896">MFFLCFSIVRNLVLMFLSMSVLVVRPSSNIPDFSTTLIVLFSSLHLSFSSSFCLVFMCRTLLYSSDYPQYPVRFRTPNLQLCSNHLSSVIPSVPIQPIYKLICSFVCSIFELSLETNNVMLS</sequence>
<dbReference type="AlphaFoldDB" id="A0A0F7SSW3"/>